<keyword evidence="1" id="KW-0175">Coiled coil</keyword>
<dbReference type="SUPFAM" id="SSF58100">
    <property type="entry name" value="Bacterial hemolysins"/>
    <property type="match status" value="1"/>
</dbReference>
<evidence type="ECO:0000256" key="1">
    <source>
        <dbReference type="SAM" id="Coils"/>
    </source>
</evidence>
<dbReference type="OrthoDB" id="6844944at2"/>
<dbReference type="CDD" id="cd22657">
    <property type="entry name" value="ClyA_XaxA-like"/>
    <property type="match status" value="1"/>
</dbReference>
<dbReference type="AlphaFoldDB" id="A0A1M7PQ22"/>
<dbReference type="Gene3D" id="1.20.1170.10">
    <property type="match status" value="1"/>
</dbReference>
<evidence type="ECO:0000313" key="3">
    <source>
        <dbReference type="Proteomes" id="UP000183983"/>
    </source>
</evidence>
<proteinExistence type="predicted"/>
<protein>
    <recommendedName>
        <fullName evidence="4">Binary cytotoxin component</fullName>
    </recommendedName>
</protein>
<accession>A0A1M7PQ22</accession>
<dbReference type="STRING" id="1190415.SAMN05216593_11299"/>
<evidence type="ECO:0008006" key="4">
    <source>
        <dbReference type="Google" id="ProtNLM"/>
    </source>
</evidence>
<dbReference type="NCBIfam" id="NF033928">
    <property type="entry name" value="alph_xenorhab_A"/>
    <property type="match status" value="1"/>
</dbReference>
<dbReference type="EMBL" id="FRDA01000012">
    <property type="protein sequence ID" value="SHN19285.1"/>
    <property type="molecule type" value="Genomic_DNA"/>
</dbReference>
<sequence>MNTPLPTFEDPDFARVKITPIEFIKALAEDEKNNGRAAALILTKEDILSIKRYERRSLNLPNTLLRVEQDIGFTRSGIPGLEPNDLLLTYRAINEHGRSWSAIESDIKSNGFNLDLFAGAFSSQGRQILDYIDKMEVVQLLELTVADLTVETINHVKPGPLTETDLKVCQVLADFLKKIAAQIEEHRVSSAKLAEDIGQFTQTLTVELIPAISDKVRLASRSDLDEEILALEQNIDQLTAEIDRKHDEYYTTANNIAWGIFGGPIGVGITGGIFGSKAEKIRKEKNRLIKEKEANVQSLQQKRPLAAAVRSLELLFEDMKIRMLDAHQSATNLQDLWALLVNYIASSADGLAQIRDDQALLTFALQFRSVVTPWTDIKGITAQLLTLFESAVNQFLNEQSK</sequence>
<reference evidence="2 3" key="1">
    <citation type="submission" date="2016-11" db="EMBL/GenBank/DDBJ databases">
        <authorList>
            <person name="Jaros S."/>
            <person name="Januszkiewicz K."/>
            <person name="Wedrychowicz H."/>
        </authorList>
    </citation>
    <scope>NUCLEOTIDE SEQUENCE [LARGE SCALE GENOMIC DNA]</scope>
    <source>
        <strain evidence="2 3">LMG 26898</strain>
    </source>
</reference>
<feature type="coiled-coil region" evidence="1">
    <location>
        <begin position="221"/>
        <end position="248"/>
    </location>
</feature>
<dbReference type="Proteomes" id="UP000183983">
    <property type="component" value="Unassembled WGS sequence"/>
</dbReference>
<evidence type="ECO:0000313" key="2">
    <source>
        <dbReference type="EMBL" id="SHN19285.1"/>
    </source>
</evidence>
<dbReference type="RefSeq" id="WP_073169702.1">
    <property type="nucleotide sequence ID" value="NZ_FRDA01000012.1"/>
</dbReference>
<gene>
    <name evidence="2" type="ORF">SAMN05216593_11299</name>
</gene>
<name>A0A1M7PQ22_9PSED</name>
<organism evidence="2 3">
    <name type="scientific">Pseudomonas asturiensis</name>
    <dbReference type="NCBI Taxonomy" id="1190415"/>
    <lineage>
        <taxon>Bacteria</taxon>
        <taxon>Pseudomonadati</taxon>
        <taxon>Pseudomonadota</taxon>
        <taxon>Gammaproteobacteria</taxon>
        <taxon>Pseudomonadales</taxon>
        <taxon>Pseudomonadaceae</taxon>
        <taxon>Pseudomonas</taxon>
    </lineage>
</organism>